<sequence length="315" mass="35666">MKIGDKVRLVHGKESGIITRVIDALQIEVEIEDGFRIPVAKREVTVISTEEGLLTGRTSAPEPDQTAAVKTLDGNIQIAFQAFNDRTHRVFLINQRNCPVLFSCFKKTKQHTLLIQSGKLESNGILSLDEWNTSEFSSWPNLLFQFIYLLPSIEKMIQPYSAEVIVKAEKFYKNKKHHPLLKGEANTWAIDSDLKLDSKEIETLTSVLNNPSTAAGLLAFDEPEAEVDLHIEKLDAEWESLTPMQIMHIQTSTFEKKLDQAIACGMDEITFIHGVGNNVLKNELHKRLSKNKRIDFFKDAKKERFGYGATLVKLK</sequence>
<reference evidence="2 3" key="1">
    <citation type="journal article" date="2007" name="Appl. Environ. Microbiol.">
        <title>Genome sequence of the cellulolytic gliding bacterium Cytophaga hutchinsonii.</title>
        <authorList>
            <person name="Xie G."/>
            <person name="Bruce D.C."/>
            <person name="Challacombe J.F."/>
            <person name="Chertkov O."/>
            <person name="Detter J.C."/>
            <person name="Gilna P."/>
            <person name="Han C.S."/>
            <person name="Lucas S."/>
            <person name="Misra M."/>
            <person name="Myers G.L."/>
            <person name="Richardson P."/>
            <person name="Tapia R."/>
            <person name="Thayer N."/>
            <person name="Thompson L.S."/>
            <person name="Brettin T.S."/>
            <person name="Henrissat B."/>
            <person name="Wilson D.B."/>
            <person name="McBride M.J."/>
        </authorList>
    </citation>
    <scope>NUCLEOTIDE SEQUENCE [LARGE SCALE GENOMIC DNA]</scope>
    <source>
        <strain evidence="3">ATCC 33406 / DSM 1761 / CIP 103989 / NBRC 15051 / NCIMB 9469 / D465</strain>
    </source>
</reference>
<name>A0A6N4SS69_CYTH3</name>
<keyword evidence="3" id="KW-1185">Reference proteome</keyword>
<dbReference type="Pfam" id="PF01713">
    <property type="entry name" value="Smr"/>
    <property type="match status" value="1"/>
</dbReference>
<dbReference type="Proteomes" id="UP000001822">
    <property type="component" value="Chromosome"/>
</dbReference>
<protein>
    <recommendedName>
        <fullName evidence="1">Smr domain-containing protein</fullName>
    </recommendedName>
</protein>
<dbReference type="PROSITE" id="PS50828">
    <property type="entry name" value="SMR"/>
    <property type="match status" value="1"/>
</dbReference>
<gene>
    <name evidence="2" type="ordered locus">CHU_1963</name>
</gene>
<organism evidence="2 3">
    <name type="scientific">Cytophaga hutchinsonii (strain ATCC 33406 / DSM 1761 / CIP 103989 / NBRC 15051 / NCIMB 9469 / D465)</name>
    <dbReference type="NCBI Taxonomy" id="269798"/>
    <lineage>
        <taxon>Bacteria</taxon>
        <taxon>Pseudomonadati</taxon>
        <taxon>Bacteroidota</taxon>
        <taxon>Cytophagia</taxon>
        <taxon>Cytophagales</taxon>
        <taxon>Cytophagaceae</taxon>
        <taxon>Cytophaga</taxon>
    </lineage>
</organism>
<dbReference type="RefSeq" id="WP_011585346.1">
    <property type="nucleotide sequence ID" value="NC_008255.1"/>
</dbReference>
<dbReference type="InterPro" id="IPR036063">
    <property type="entry name" value="Smr_dom_sf"/>
</dbReference>
<dbReference type="AlphaFoldDB" id="A0A6N4SS69"/>
<dbReference type="InterPro" id="IPR002625">
    <property type="entry name" value="Smr_dom"/>
</dbReference>
<evidence type="ECO:0000313" key="2">
    <source>
        <dbReference type="EMBL" id="ABG59229.1"/>
    </source>
</evidence>
<feature type="domain" description="Smr" evidence="1">
    <location>
        <begin position="255"/>
        <end position="315"/>
    </location>
</feature>
<proteinExistence type="predicted"/>
<dbReference type="SUPFAM" id="SSF158949">
    <property type="entry name" value="Smr-associated domain-like"/>
    <property type="match status" value="1"/>
</dbReference>
<dbReference type="EMBL" id="CP000383">
    <property type="protein sequence ID" value="ABG59229.1"/>
    <property type="molecule type" value="Genomic_DNA"/>
</dbReference>
<dbReference type="Gene3D" id="2.60.40.1600">
    <property type="entry name" value="Smr-associated-like"/>
    <property type="match status" value="1"/>
</dbReference>
<dbReference type="OrthoDB" id="1524810at2"/>
<dbReference type="Gene3D" id="3.30.1370.110">
    <property type="match status" value="1"/>
</dbReference>
<evidence type="ECO:0000313" key="3">
    <source>
        <dbReference type="Proteomes" id="UP000001822"/>
    </source>
</evidence>
<evidence type="ECO:0000259" key="1">
    <source>
        <dbReference type="PROSITE" id="PS50828"/>
    </source>
</evidence>
<dbReference type="InterPro" id="IPR036781">
    <property type="entry name" value="Smr_assoc-like_sf"/>
</dbReference>
<dbReference type="KEGG" id="chu:CHU_1963"/>
<accession>A0A6N4SS69</accession>